<accession>A0A9R1W5R6</accession>
<sequence>MFLKELELKLENESVRNLNPIRYPVWLARNRIRNNFRICLAMAAVAVTEMDVVMVVVAEAVEVAAAMVMVVSGGNDGGGGGC</sequence>
<protein>
    <submittedName>
        <fullName evidence="1">Uncharacterized protein</fullName>
    </submittedName>
</protein>
<dbReference type="Proteomes" id="UP000235145">
    <property type="component" value="Unassembled WGS sequence"/>
</dbReference>
<name>A0A9R1W5R6_LACSA</name>
<proteinExistence type="predicted"/>
<keyword evidence="2" id="KW-1185">Reference proteome</keyword>
<evidence type="ECO:0000313" key="1">
    <source>
        <dbReference type="EMBL" id="KAJ0219076.1"/>
    </source>
</evidence>
<gene>
    <name evidence="1" type="ORF">LSAT_V11C300133410</name>
</gene>
<comment type="caution">
    <text evidence="1">The sequence shown here is derived from an EMBL/GenBank/DDBJ whole genome shotgun (WGS) entry which is preliminary data.</text>
</comment>
<organism evidence="1 2">
    <name type="scientific">Lactuca sativa</name>
    <name type="common">Garden lettuce</name>
    <dbReference type="NCBI Taxonomy" id="4236"/>
    <lineage>
        <taxon>Eukaryota</taxon>
        <taxon>Viridiplantae</taxon>
        <taxon>Streptophyta</taxon>
        <taxon>Embryophyta</taxon>
        <taxon>Tracheophyta</taxon>
        <taxon>Spermatophyta</taxon>
        <taxon>Magnoliopsida</taxon>
        <taxon>eudicotyledons</taxon>
        <taxon>Gunneridae</taxon>
        <taxon>Pentapetalae</taxon>
        <taxon>asterids</taxon>
        <taxon>campanulids</taxon>
        <taxon>Asterales</taxon>
        <taxon>Asteraceae</taxon>
        <taxon>Cichorioideae</taxon>
        <taxon>Cichorieae</taxon>
        <taxon>Lactucinae</taxon>
        <taxon>Lactuca</taxon>
    </lineage>
</organism>
<dbReference type="AlphaFoldDB" id="A0A9R1W5R6"/>
<dbReference type="EMBL" id="NBSK02000003">
    <property type="protein sequence ID" value="KAJ0219076.1"/>
    <property type="molecule type" value="Genomic_DNA"/>
</dbReference>
<evidence type="ECO:0000313" key="2">
    <source>
        <dbReference type="Proteomes" id="UP000235145"/>
    </source>
</evidence>
<reference evidence="1 2" key="1">
    <citation type="journal article" date="2017" name="Nat. Commun.">
        <title>Genome assembly with in vitro proximity ligation data and whole-genome triplication in lettuce.</title>
        <authorList>
            <person name="Reyes-Chin-Wo S."/>
            <person name="Wang Z."/>
            <person name="Yang X."/>
            <person name="Kozik A."/>
            <person name="Arikit S."/>
            <person name="Song C."/>
            <person name="Xia L."/>
            <person name="Froenicke L."/>
            <person name="Lavelle D.O."/>
            <person name="Truco M.J."/>
            <person name="Xia R."/>
            <person name="Zhu S."/>
            <person name="Xu C."/>
            <person name="Xu H."/>
            <person name="Xu X."/>
            <person name="Cox K."/>
            <person name="Korf I."/>
            <person name="Meyers B.C."/>
            <person name="Michelmore R.W."/>
        </authorList>
    </citation>
    <scope>NUCLEOTIDE SEQUENCE [LARGE SCALE GENOMIC DNA]</scope>
    <source>
        <strain evidence="2">cv. Salinas</strain>
        <tissue evidence="1">Seedlings</tissue>
    </source>
</reference>